<dbReference type="AlphaFoldDB" id="A0A1G2DCH4"/>
<evidence type="ECO:0008006" key="4">
    <source>
        <dbReference type="Google" id="ProtNLM"/>
    </source>
</evidence>
<organism evidence="2 3">
    <name type="scientific">Candidatus Lloydbacteria bacterium RIFCSPLOWO2_01_FULL_50_20</name>
    <dbReference type="NCBI Taxonomy" id="1798665"/>
    <lineage>
        <taxon>Bacteria</taxon>
        <taxon>Candidatus Lloydiibacteriota</taxon>
    </lineage>
</organism>
<keyword evidence="1" id="KW-0812">Transmembrane</keyword>
<proteinExistence type="predicted"/>
<dbReference type="STRING" id="1798665.A2942_00845"/>
<gene>
    <name evidence="2" type="ORF">A2942_00845</name>
</gene>
<feature type="transmembrane region" description="Helical" evidence="1">
    <location>
        <begin position="80"/>
        <end position="101"/>
    </location>
</feature>
<dbReference type="Proteomes" id="UP000178534">
    <property type="component" value="Unassembled WGS sequence"/>
</dbReference>
<evidence type="ECO:0000313" key="3">
    <source>
        <dbReference type="Proteomes" id="UP000178534"/>
    </source>
</evidence>
<sequence>MEQLIETYKHWRYKNTALLIISLVVVFYLARTPFVDRIILATGSLGYLGSFIAGIFFVSTFTVAPAGIILYHLADVLDPLGVALSAGTGGVIGDLIIFRFFKDHVFEEIKPIFAKLGDHSFLRILSTPYFAWMLPVLGALIIASPFPDEVGIGLMGISRMKTWQFLVLTFVLNSTGIFFIVMLAQSI</sequence>
<reference evidence="2 3" key="1">
    <citation type="journal article" date="2016" name="Nat. Commun.">
        <title>Thousands of microbial genomes shed light on interconnected biogeochemical processes in an aquifer system.</title>
        <authorList>
            <person name="Anantharaman K."/>
            <person name="Brown C.T."/>
            <person name="Hug L.A."/>
            <person name="Sharon I."/>
            <person name="Castelle C.J."/>
            <person name="Probst A.J."/>
            <person name="Thomas B.C."/>
            <person name="Singh A."/>
            <person name="Wilkins M.J."/>
            <person name="Karaoz U."/>
            <person name="Brodie E.L."/>
            <person name="Williams K.H."/>
            <person name="Hubbard S.S."/>
            <person name="Banfield J.F."/>
        </authorList>
    </citation>
    <scope>NUCLEOTIDE SEQUENCE [LARGE SCALE GENOMIC DNA]</scope>
</reference>
<comment type="caution">
    <text evidence="2">The sequence shown here is derived from an EMBL/GenBank/DDBJ whole genome shotgun (WGS) entry which is preliminary data.</text>
</comment>
<evidence type="ECO:0000256" key="1">
    <source>
        <dbReference type="SAM" id="Phobius"/>
    </source>
</evidence>
<evidence type="ECO:0000313" key="2">
    <source>
        <dbReference type="EMBL" id="OGZ11112.1"/>
    </source>
</evidence>
<protein>
    <recommendedName>
        <fullName evidence="4">TVP38/TMEM64 family membrane protein</fullName>
    </recommendedName>
</protein>
<feature type="transmembrane region" description="Helical" evidence="1">
    <location>
        <begin position="163"/>
        <end position="184"/>
    </location>
</feature>
<name>A0A1G2DCH4_9BACT</name>
<feature type="transmembrane region" description="Helical" evidence="1">
    <location>
        <begin position="12"/>
        <end position="30"/>
    </location>
</feature>
<accession>A0A1G2DCH4</accession>
<feature type="transmembrane region" description="Helical" evidence="1">
    <location>
        <begin position="51"/>
        <end position="74"/>
    </location>
</feature>
<keyword evidence="1" id="KW-0472">Membrane</keyword>
<keyword evidence="1" id="KW-1133">Transmembrane helix</keyword>
<dbReference type="EMBL" id="MHLP01000042">
    <property type="protein sequence ID" value="OGZ11112.1"/>
    <property type="molecule type" value="Genomic_DNA"/>
</dbReference>
<feature type="transmembrane region" description="Helical" evidence="1">
    <location>
        <begin position="121"/>
        <end position="143"/>
    </location>
</feature>